<dbReference type="RefSeq" id="WP_380689037.1">
    <property type="nucleotide sequence ID" value="NZ_JBHRSS010000003.1"/>
</dbReference>
<dbReference type="PANTHER" id="PTHR33154:SF18">
    <property type="entry name" value="ARSENICAL RESISTANCE OPERON REPRESSOR"/>
    <property type="match status" value="1"/>
</dbReference>
<keyword evidence="3" id="KW-0238">DNA-binding</keyword>
<keyword evidence="4" id="KW-0804">Transcription</keyword>
<evidence type="ECO:0000256" key="1">
    <source>
        <dbReference type="ARBA" id="ARBA00022849"/>
    </source>
</evidence>
<dbReference type="EMBL" id="JBHRSS010000003">
    <property type="protein sequence ID" value="MFC3104246.1"/>
    <property type="molecule type" value="Genomic_DNA"/>
</dbReference>
<dbReference type="InterPro" id="IPR036388">
    <property type="entry name" value="WH-like_DNA-bd_sf"/>
</dbReference>
<sequence>MNTSATTARPTSAAAPEEVFQALADSTRLRCLALIVTHGELCVCELVHALELSQPKISRHLKLLRETGLVADRRERIWVHYRLADTLPSWARSTLNDVVAAHAQDAPFADDARRLAHMPDRPDGRCNN</sequence>
<protein>
    <submittedName>
        <fullName evidence="6">Metalloregulator ArsR/SmtB family transcription factor</fullName>
    </submittedName>
</protein>
<dbReference type="NCBIfam" id="NF033788">
    <property type="entry name" value="HTH_metalloreg"/>
    <property type="match status" value="1"/>
</dbReference>
<dbReference type="InterPro" id="IPR036390">
    <property type="entry name" value="WH_DNA-bd_sf"/>
</dbReference>
<dbReference type="Proteomes" id="UP001595462">
    <property type="component" value="Unassembled WGS sequence"/>
</dbReference>
<keyword evidence="2" id="KW-0805">Transcription regulation</keyword>
<dbReference type="Pfam" id="PF01022">
    <property type="entry name" value="HTH_5"/>
    <property type="match status" value="1"/>
</dbReference>
<evidence type="ECO:0000313" key="6">
    <source>
        <dbReference type="EMBL" id="MFC3104246.1"/>
    </source>
</evidence>
<evidence type="ECO:0000259" key="5">
    <source>
        <dbReference type="PROSITE" id="PS50987"/>
    </source>
</evidence>
<reference evidence="7" key="1">
    <citation type="journal article" date="2019" name="Int. J. Syst. Evol. Microbiol.">
        <title>The Global Catalogue of Microorganisms (GCM) 10K type strain sequencing project: providing services to taxonomists for standard genome sequencing and annotation.</title>
        <authorList>
            <consortium name="The Broad Institute Genomics Platform"/>
            <consortium name="The Broad Institute Genome Sequencing Center for Infectious Disease"/>
            <person name="Wu L."/>
            <person name="Ma J."/>
        </authorList>
    </citation>
    <scope>NUCLEOTIDE SEQUENCE [LARGE SCALE GENOMIC DNA]</scope>
    <source>
        <strain evidence="7">KCTC 52640</strain>
    </source>
</reference>
<comment type="caution">
    <text evidence="6">The sequence shown here is derived from an EMBL/GenBank/DDBJ whole genome shotgun (WGS) entry which is preliminary data.</text>
</comment>
<gene>
    <name evidence="6" type="ORF">ACFOSU_10095</name>
</gene>
<dbReference type="PANTHER" id="PTHR33154">
    <property type="entry name" value="TRANSCRIPTIONAL REGULATOR, ARSR FAMILY"/>
    <property type="match status" value="1"/>
</dbReference>
<dbReference type="SMART" id="SM00418">
    <property type="entry name" value="HTH_ARSR"/>
    <property type="match status" value="1"/>
</dbReference>
<dbReference type="InterPro" id="IPR001845">
    <property type="entry name" value="HTH_ArsR_DNA-bd_dom"/>
</dbReference>
<organism evidence="6 7">
    <name type="scientific">Salinisphaera aquimarina</name>
    <dbReference type="NCBI Taxonomy" id="2094031"/>
    <lineage>
        <taxon>Bacteria</taxon>
        <taxon>Pseudomonadati</taxon>
        <taxon>Pseudomonadota</taxon>
        <taxon>Gammaproteobacteria</taxon>
        <taxon>Salinisphaerales</taxon>
        <taxon>Salinisphaeraceae</taxon>
        <taxon>Salinisphaera</taxon>
    </lineage>
</organism>
<evidence type="ECO:0000256" key="4">
    <source>
        <dbReference type="ARBA" id="ARBA00023163"/>
    </source>
</evidence>
<keyword evidence="7" id="KW-1185">Reference proteome</keyword>
<feature type="domain" description="HTH arsR-type" evidence="5">
    <location>
        <begin position="8"/>
        <end position="107"/>
    </location>
</feature>
<dbReference type="Gene3D" id="1.10.10.10">
    <property type="entry name" value="Winged helix-like DNA-binding domain superfamily/Winged helix DNA-binding domain"/>
    <property type="match status" value="1"/>
</dbReference>
<evidence type="ECO:0000256" key="3">
    <source>
        <dbReference type="ARBA" id="ARBA00023125"/>
    </source>
</evidence>
<keyword evidence="1" id="KW-0059">Arsenical resistance</keyword>
<dbReference type="PROSITE" id="PS50987">
    <property type="entry name" value="HTH_ARSR_2"/>
    <property type="match status" value="1"/>
</dbReference>
<evidence type="ECO:0000256" key="2">
    <source>
        <dbReference type="ARBA" id="ARBA00023015"/>
    </source>
</evidence>
<dbReference type="SUPFAM" id="SSF46785">
    <property type="entry name" value="Winged helix' DNA-binding domain"/>
    <property type="match status" value="1"/>
</dbReference>
<accession>A0ABV7EQN0</accession>
<dbReference type="CDD" id="cd00090">
    <property type="entry name" value="HTH_ARSR"/>
    <property type="match status" value="1"/>
</dbReference>
<proteinExistence type="predicted"/>
<evidence type="ECO:0000313" key="7">
    <source>
        <dbReference type="Proteomes" id="UP001595462"/>
    </source>
</evidence>
<name>A0ABV7EQN0_9GAMM</name>
<dbReference type="InterPro" id="IPR011991">
    <property type="entry name" value="ArsR-like_HTH"/>
</dbReference>
<dbReference type="PRINTS" id="PR00778">
    <property type="entry name" value="HTHARSR"/>
</dbReference>
<dbReference type="NCBIfam" id="NF007528">
    <property type="entry name" value="PRK10141.1"/>
    <property type="match status" value="1"/>
</dbReference>
<dbReference type="InterPro" id="IPR051081">
    <property type="entry name" value="HTH_MetalResp_TranReg"/>
</dbReference>